<dbReference type="KEGG" id="bpb:bpr_II407"/>
<name>E0S4L2_BUTPB</name>
<dbReference type="HOGENOM" id="CLU_2750112_0_0_9"/>
<keyword evidence="2" id="KW-1185">Reference proteome</keyword>
<evidence type="ECO:0000313" key="2">
    <source>
        <dbReference type="Proteomes" id="UP000001299"/>
    </source>
</evidence>
<dbReference type="Proteomes" id="UP000001299">
    <property type="component" value="Plasmid pCY360"/>
</dbReference>
<accession>E0S4L2</accession>
<dbReference type="EMBL" id="CP001812">
    <property type="protein sequence ID" value="ADL36344.1"/>
    <property type="molecule type" value="Genomic_DNA"/>
</dbReference>
<geneLocation type="plasmid" evidence="1 2">
    <name>pCY360</name>
</geneLocation>
<dbReference type="AlphaFoldDB" id="E0S4L2"/>
<organism evidence="1 2">
    <name type="scientific">Butyrivibrio proteoclasticus (strain ATCC 51982 / DSM 14932 / B316)</name>
    <name type="common">Clostridium proteoclasticum</name>
    <dbReference type="NCBI Taxonomy" id="515622"/>
    <lineage>
        <taxon>Bacteria</taxon>
        <taxon>Bacillati</taxon>
        <taxon>Bacillota</taxon>
        <taxon>Clostridia</taxon>
        <taxon>Lachnospirales</taxon>
        <taxon>Lachnospiraceae</taxon>
        <taxon>Butyrivibrio</taxon>
    </lineage>
</organism>
<proteinExistence type="predicted"/>
<protein>
    <submittedName>
        <fullName evidence="1">Uncharacterized protein</fullName>
    </submittedName>
</protein>
<sequence length="70" mass="7775">MKRLWKQGDRFKIDTDIDGVRACTQGTVEADQKKGDKKLLCTLDYVDGEGNVGVRVKIKDMYPVATDAAV</sequence>
<evidence type="ECO:0000313" key="1">
    <source>
        <dbReference type="EMBL" id="ADL36344.1"/>
    </source>
</evidence>
<reference evidence="1 2" key="1">
    <citation type="journal article" date="2010" name="PLoS ONE">
        <title>The glycobiome of the rumen bacterium Butyrivibrio proteoclasticus B316(T) highlights adaptation to a polysaccharide-rich environment.</title>
        <authorList>
            <person name="Kelly W.J."/>
            <person name="Leahy S.C."/>
            <person name="Altermann E."/>
            <person name="Yeoman C.J."/>
            <person name="Dunne J.C."/>
            <person name="Kong Z."/>
            <person name="Pacheco D.M."/>
            <person name="Li D."/>
            <person name="Noel S.J."/>
            <person name="Moon C.D."/>
            <person name="Cookson A.L."/>
            <person name="Attwood G.T."/>
        </authorList>
    </citation>
    <scope>NUCLEOTIDE SEQUENCE [LARGE SCALE GENOMIC DNA]</scope>
    <source>
        <strain evidence="2">ATCC 51982 / DSM 14932 / B316</strain>
        <plasmid evidence="2">Plasmid pCY360</plasmid>
    </source>
</reference>
<gene>
    <name evidence="1" type="ordered locus">bpr_II407</name>
</gene>
<keyword evidence="1" id="KW-0614">Plasmid</keyword>
<dbReference type="RefSeq" id="WP_013282993.1">
    <property type="nucleotide sequence ID" value="NC_014389.1"/>
</dbReference>